<dbReference type="Pfam" id="PF00122">
    <property type="entry name" value="E1-E2_ATPase"/>
    <property type="match status" value="1"/>
</dbReference>
<sequence length="239" mass="26502">MSLVCGVPVMIVMIIFRWILHTPIHPEKDVRWSILLRSLTEGDKTRKCKCGRADCSRHNQRLHLFYRRLAPGCRLQMALLFDDILRCTAHVDSIYLTRQDVGAQSEGKDFGSTQTFNVIVGQEGNTWAKLPVDGVVIDGKISADESFITRESMPVVKKPGVKEPGVKKPGSTVIGGSINQKGVLIFKATHVGNESTLSQIVCLVEKARTNRAPIQQLTDKIAVYFIPYLIGLSFVILGV</sequence>
<dbReference type="SUPFAM" id="SSF81653">
    <property type="entry name" value="Calcium ATPase, transduction domain A"/>
    <property type="match status" value="1"/>
</dbReference>
<dbReference type="PANTHER" id="PTHR46594">
    <property type="entry name" value="P-TYPE CATION-TRANSPORTING ATPASE"/>
    <property type="match status" value="1"/>
</dbReference>
<dbReference type="PANTHER" id="PTHR46594:SF4">
    <property type="entry name" value="P-TYPE CATION-TRANSPORTING ATPASE"/>
    <property type="match status" value="1"/>
</dbReference>
<accession>E3N7Y4</accession>
<proteinExistence type="predicted"/>
<gene>
    <name evidence="3" type="ORF">CRE_17010</name>
</gene>
<dbReference type="STRING" id="31234.E3N7Y4"/>
<evidence type="ECO:0000313" key="3">
    <source>
        <dbReference type="EMBL" id="EFO89205.1"/>
    </source>
</evidence>
<reference evidence="3" key="1">
    <citation type="submission" date="2007-07" db="EMBL/GenBank/DDBJ databases">
        <title>PCAP assembly of the Caenorhabditis remanei genome.</title>
        <authorList>
            <consortium name="The Caenorhabditis remanei Sequencing Consortium"/>
            <person name="Wilson R.K."/>
        </authorList>
    </citation>
    <scope>NUCLEOTIDE SEQUENCE [LARGE SCALE GENOMIC DNA]</scope>
    <source>
        <strain evidence="3">PB4641</strain>
    </source>
</reference>
<dbReference type="HOGENOM" id="CLU_1162078_0_0_1"/>
<dbReference type="Proteomes" id="UP000008281">
    <property type="component" value="Unassembled WGS sequence"/>
</dbReference>
<evidence type="ECO:0000256" key="1">
    <source>
        <dbReference type="ARBA" id="ARBA00022723"/>
    </source>
</evidence>
<dbReference type="InterPro" id="IPR008250">
    <property type="entry name" value="ATPase_P-typ_transduc_dom_A_sf"/>
</dbReference>
<keyword evidence="1" id="KW-0479">Metal-binding</keyword>
<dbReference type="EMBL" id="DS268552">
    <property type="protein sequence ID" value="EFO89205.1"/>
    <property type="molecule type" value="Genomic_DNA"/>
</dbReference>
<feature type="domain" description="P-type ATPase A" evidence="2">
    <location>
        <begin position="129"/>
        <end position="205"/>
    </location>
</feature>
<dbReference type="AlphaFoldDB" id="E3N7Y4"/>
<name>E3N7Y4_CAERE</name>
<dbReference type="eggNOG" id="KOG0207">
    <property type="taxonomic scope" value="Eukaryota"/>
</dbReference>
<evidence type="ECO:0000259" key="2">
    <source>
        <dbReference type="Pfam" id="PF00122"/>
    </source>
</evidence>
<evidence type="ECO:0000313" key="4">
    <source>
        <dbReference type="Proteomes" id="UP000008281"/>
    </source>
</evidence>
<keyword evidence="4" id="KW-1185">Reference proteome</keyword>
<dbReference type="OrthoDB" id="432719at2759"/>
<dbReference type="InterPro" id="IPR059000">
    <property type="entry name" value="ATPase_P-type_domA"/>
</dbReference>
<dbReference type="GO" id="GO:0046872">
    <property type="term" value="F:metal ion binding"/>
    <property type="evidence" value="ECO:0007669"/>
    <property type="project" value="UniProtKB-KW"/>
</dbReference>
<protein>
    <recommendedName>
        <fullName evidence="2">P-type ATPase A domain-containing protein</fullName>
    </recommendedName>
</protein>
<organism evidence="4">
    <name type="scientific">Caenorhabditis remanei</name>
    <name type="common">Caenorhabditis vulgaris</name>
    <dbReference type="NCBI Taxonomy" id="31234"/>
    <lineage>
        <taxon>Eukaryota</taxon>
        <taxon>Metazoa</taxon>
        <taxon>Ecdysozoa</taxon>
        <taxon>Nematoda</taxon>
        <taxon>Chromadorea</taxon>
        <taxon>Rhabditida</taxon>
        <taxon>Rhabditina</taxon>
        <taxon>Rhabditomorpha</taxon>
        <taxon>Rhabditoidea</taxon>
        <taxon>Rhabditidae</taxon>
        <taxon>Peloderinae</taxon>
        <taxon>Caenorhabditis</taxon>
    </lineage>
</organism>
<dbReference type="Gene3D" id="2.70.150.10">
    <property type="entry name" value="Calcium-transporting ATPase, cytoplasmic transduction domain A"/>
    <property type="match status" value="1"/>
</dbReference>